<protein>
    <recommendedName>
        <fullName evidence="6">GCF C-terminal domain-containing protein</fullName>
    </recommendedName>
</protein>
<dbReference type="PANTHER" id="PTHR12214:SF0">
    <property type="entry name" value="LD29489P"/>
    <property type="match status" value="1"/>
</dbReference>
<reference evidence="5" key="1">
    <citation type="journal article" date="2018" name="Nat. Microbiol.">
        <title>Leveraging single-cell genomics to expand the fungal tree of life.</title>
        <authorList>
            <person name="Ahrendt S.R."/>
            <person name="Quandt C.A."/>
            <person name="Ciobanu D."/>
            <person name="Clum A."/>
            <person name="Salamov A."/>
            <person name="Andreopoulos B."/>
            <person name="Cheng J.F."/>
            <person name="Woyke T."/>
            <person name="Pelin A."/>
            <person name="Henrissat B."/>
            <person name="Reynolds N.K."/>
            <person name="Benny G.L."/>
            <person name="Smith M.E."/>
            <person name="James T.Y."/>
            <person name="Grigoriev I.V."/>
        </authorList>
    </citation>
    <scope>NUCLEOTIDE SEQUENCE [LARGE SCALE GENOMIC DNA]</scope>
    <source>
        <strain evidence="5">RSA 1356</strain>
    </source>
</reference>
<gene>
    <name evidence="4" type="ORF">THASP1DRAFT_21455</name>
</gene>
<dbReference type="STRING" id="78915.A0A4P9XX72"/>
<sequence>MSSVPRKKKDGGLKKKKKKETLLSFSMDEETGEEAFQLKKNVVSAVAKESREKALLADDDTSGAASPFAYSPAPTGDHEGAYIPDANAIAAAKKQRAARRKVADWKHAVLTGDDAPENVNFLVTDVQSTKELQDADAIASDRSDAEEFHAYEDQLIRKAAPKFAKICSCGDASAPKVVACPSVNDVAARVASVLAEADTQLGANRHALHAAQSGHNSATTSLQSLSTDTEKHCARFEFFEEFKRYVDNLADLTDAKILILEDVERELAQTRKDAFIQTGQKWFSTLCDAASESSVDDAIAQVLKAEQALVAEYCATQLGHSRQTLADVDEEYRSLDAVCSKFASWAQNYTQEYETAYVEACIPAVLELYIRMDMLSWTPFQGVALRDMPWIAAIENGAYQEPKKLVATALRKTVMPRVDLSYFILYSTQQTHAITDLFVALRGYGVGLERYQLLGNICHLGSDAELEALSPAFERLLDMVRAKQPLLLQDDAFRAILARVPQHWRRSPVYVALANGA</sequence>
<evidence type="ECO:0008006" key="6">
    <source>
        <dbReference type="Google" id="ProtNLM"/>
    </source>
</evidence>
<evidence type="ECO:0000256" key="1">
    <source>
        <dbReference type="ARBA" id="ARBA00004123"/>
    </source>
</evidence>
<feature type="compositionally biased region" description="Basic residues" evidence="3">
    <location>
        <begin position="1"/>
        <end position="19"/>
    </location>
</feature>
<evidence type="ECO:0000313" key="4">
    <source>
        <dbReference type="EMBL" id="RKP10904.1"/>
    </source>
</evidence>
<dbReference type="GO" id="GO:0003677">
    <property type="term" value="F:DNA binding"/>
    <property type="evidence" value="ECO:0007669"/>
    <property type="project" value="InterPro"/>
</dbReference>
<dbReference type="AlphaFoldDB" id="A0A4P9XX72"/>
<evidence type="ECO:0000256" key="3">
    <source>
        <dbReference type="SAM" id="MobiDB-lite"/>
    </source>
</evidence>
<dbReference type="OrthoDB" id="429427at2759"/>
<dbReference type="InterPro" id="IPR012890">
    <property type="entry name" value="GCFC2-like"/>
</dbReference>
<dbReference type="GO" id="GO:0000398">
    <property type="term" value="P:mRNA splicing, via spliceosome"/>
    <property type="evidence" value="ECO:0007669"/>
    <property type="project" value="InterPro"/>
</dbReference>
<comment type="subcellular location">
    <subcellularLocation>
        <location evidence="1">Nucleus</location>
    </subcellularLocation>
</comment>
<evidence type="ECO:0000256" key="2">
    <source>
        <dbReference type="ARBA" id="ARBA00023242"/>
    </source>
</evidence>
<proteinExistence type="predicted"/>
<accession>A0A4P9XX72</accession>
<keyword evidence="2" id="KW-0539">Nucleus</keyword>
<keyword evidence="5" id="KW-1185">Reference proteome</keyword>
<dbReference type="EMBL" id="KZ992433">
    <property type="protein sequence ID" value="RKP10904.1"/>
    <property type="molecule type" value="Genomic_DNA"/>
</dbReference>
<name>A0A4P9XX72_9FUNG</name>
<dbReference type="GO" id="GO:0005634">
    <property type="term" value="C:nucleus"/>
    <property type="evidence" value="ECO:0007669"/>
    <property type="project" value="UniProtKB-SubCell"/>
</dbReference>
<dbReference type="Proteomes" id="UP000271241">
    <property type="component" value="Unassembled WGS sequence"/>
</dbReference>
<feature type="region of interest" description="Disordered" evidence="3">
    <location>
        <begin position="1"/>
        <end position="23"/>
    </location>
</feature>
<dbReference type="PANTHER" id="PTHR12214">
    <property type="entry name" value="GC-RICH SEQUENCE DNA-BINDING FACTOR"/>
    <property type="match status" value="1"/>
</dbReference>
<organism evidence="4 5">
    <name type="scientific">Thamnocephalis sphaerospora</name>
    <dbReference type="NCBI Taxonomy" id="78915"/>
    <lineage>
        <taxon>Eukaryota</taxon>
        <taxon>Fungi</taxon>
        <taxon>Fungi incertae sedis</taxon>
        <taxon>Zoopagomycota</taxon>
        <taxon>Zoopagomycotina</taxon>
        <taxon>Zoopagomycetes</taxon>
        <taxon>Zoopagales</taxon>
        <taxon>Sigmoideomycetaceae</taxon>
        <taxon>Thamnocephalis</taxon>
    </lineage>
</organism>
<evidence type="ECO:0000313" key="5">
    <source>
        <dbReference type="Proteomes" id="UP000271241"/>
    </source>
</evidence>